<gene>
    <name evidence="1" type="ORF">DFA_07044</name>
</gene>
<dbReference type="RefSeq" id="XP_004366919.1">
    <property type="nucleotide sequence ID" value="XM_004366862.1"/>
</dbReference>
<dbReference type="GeneID" id="14872123"/>
<keyword evidence="2" id="KW-1185">Reference proteome</keyword>
<protein>
    <submittedName>
        <fullName evidence="1">Uncharacterized protein</fullName>
    </submittedName>
</protein>
<evidence type="ECO:0000313" key="1">
    <source>
        <dbReference type="EMBL" id="EGG19936.1"/>
    </source>
</evidence>
<dbReference type="AlphaFoldDB" id="F4PVC2"/>
<dbReference type="KEGG" id="dfa:DFA_07044"/>
<organism evidence="1 2">
    <name type="scientific">Cavenderia fasciculata</name>
    <name type="common">Slime mold</name>
    <name type="synonym">Dictyostelium fasciculatum</name>
    <dbReference type="NCBI Taxonomy" id="261658"/>
    <lineage>
        <taxon>Eukaryota</taxon>
        <taxon>Amoebozoa</taxon>
        <taxon>Evosea</taxon>
        <taxon>Eumycetozoa</taxon>
        <taxon>Dictyostelia</taxon>
        <taxon>Acytosteliales</taxon>
        <taxon>Cavenderiaceae</taxon>
        <taxon>Cavenderia</taxon>
    </lineage>
</organism>
<proteinExistence type="predicted"/>
<reference evidence="2" key="1">
    <citation type="journal article" date="2011" name="Genome Res.">
        <title>Phylogeny-wide analysis of social amoeba genomes highlights ancient origins for complex intercellular communication.</title>
        <authorList>
            <person name="Heidel A.J."/>
            <person name="Lawal H.M."/>
            <person name="Felder M."/>
            <person name="Schilde C."/>
            <person name="Helps N.R."/>
            <person name="Tunggal B."/>
            <person name="Rivero F."/>
            <person name="John U."/>
            <person name="Schleicher M."/>
            <person name="Eichinger L."/>
            <person name="Platzer M."/>
            <person name="Noegel A.A."/>
            <person name="Schaap P."/>
            <person name="Gloeckner G."/>
        </authorList>
    </citation>
    <scope>NUCLEOTIDE SEQUENCE [LARGE SCALE GENOMIC DNA]</scope>
    <source>
        <strain evidence="2">SH3</strain>
    </source>
</reference>
<evidence type="ECO:0000313" key="2">
    <source>
        <dbReference type="Proteomes" id="UP000007797"/>
    </source>
</evidence>
<accession>F4PVC2</accession>
<dbReference type="EMBL" id="GL883013">
    <property type="protein sequence ID" value="EGG19936.1"/>
    <property type="molecule type" value="Genomic_DNA"/>
</dbReference>
<dbReference type="Proteomes" id="UP000007797">
    <property type="component" value="Unassembled WGS sequence"/>
</dbReference>
<sequence length="58" mass="6769">MKIGVGCRQEFGEAVWCSILINVRARKDKDDTTNDQIKFYQVKVIIIWNDLLVVMIQI</sequence>
<name>F4PVC2_CACFS</name>